<dbReference type="Proteomes" id="UP000190890">
    <property type="component" value="Unassembled WGS sequence"/>
</dbReference>
<dbReference type="PANTHER" id="PTHR37313">
    <property type="entry name" value="UPF0749 PROTEIN RV1825"/>
    <property type="match status" value="1"/>
</dbReference>
<proteinExistence type="inferred from homology"/>
<sequence length="244" mass="27953">MKNNNGFFFVFIAAIILGVLISMNFNFQRIQSYSQLNSAEYQNAVEQRANLYKDIGNLKEDTIEKKSKINKYTNNYKKDDKILDDMKAQIIDYEMFIGLNKVEGSGIVLTIKDGKINAFEENPDEINNKLLHYYDMELILNELRTAGAEAISVNNHRIVPWTGVVCSWAFMGFEDGGMEYAPFNIYVIGDPEKLKAALLEDGSHIKELMFRKLYVNIEKIDKITMPPTTASANVKYMVRDDSKK</sequence>
<reference evidence="3 4" key="1">
    <citation type="submission" date="2016-05" db="EMBL/GenBank/DDBJ databases">
        <title>Microbial solvent formation.</title>
        <authorList>
            <person name="Poehlein A."/>
            <person name="Montoya Solano J.D."/>
            <person name="Flitsch S."/>
            <person name="Krabben P."/>
            <person name="Duerre P."/>
            <person name="Daniel R."/>
        </authorList>
    </citation>
    <scope>NUCLEOTIDE SEQUENCE [LARGE SCALE GENOMIC DNA]</scope>
    <source>
        <strain evidence="3 4">DSM 2619</strain>
    </source>
</reference>
<organism evidence="3 4">
    <name type="scientific">Clostridium puniceum</name>
    <dbReference type="NCBI Taxonomy" id="29367"/>
    <lineage>
        <taxon>Bacteria</taxon>
        <taxon>Bacillati</taxon>
        <taxon>Bacillota</taxon>
        <taxon>Clostridia</taxon>
        <taxon>Eubacteriales</taxon>
        <taxon>Clostridiaceae</taxon>
        <taxon>Clostridium</taxon>
    </lineage>
</organism>
<protein>
    <recommendedName>
        <fullName evidence="5">Division initiation protein</fullName>
    </recommendedName>
</protein>
<evidence type="ECO:0000256" key="1">
    <source>
        <dbReference type="ARBA" id="ARBA00009108"/>
    </source>
</evidence>
<keyword evidence="4" id="KW-1185">Reference proteome</keyword>
<dbReference type="PANTHER" id="PTHR37313:SF2">
    <property type="entry name" value="UPF0749 PROTEIN YLXX"/>
    <property type="match status" value="1"/>
</dbReference>
<evidence type="ECO:0008006" key="5">
    <source>
        <dbReference type="Google" id="ProtNLM"/>
    </source>
</evidence>
<evidence type="ECO:0000313" key="4">
    <source>
        <dbReference type="Proteomes" id="UP000190890"/>
    </source>
</evidence>
<dbReference type="OrthoDB" id="9776196at2"/>
<accession>A0A1S8TTX1</accession>
<keyword evidence="2" id="KW-0472">Membrane</keyword>
<feature type="transmembrane region" description="Helical" evidence="2">
    <location>
        <begin position="6"/>
        <end position="27"/>
    </location>
</feature>
<keyword evidence="2" id="KW-0812">Transmembrane</keyword>
<keyword evidence="2" id="KW-1133">Transmembrane helix</keyword>
<gene>
    <name evidence="3" type="ORF">CLPUN_11920</name>
</gene>
<evidence type="ECO:0000313" key="3">
    <source>
        <dbReference type="EMBL" id="OOM81032.1"/>
    </source>
</evidence>
<dbReference type="STRING" id="29367.CLPUN_11920"/>
<dbReference type="AlphaFoldDB" id="A0A1S8TTX1"/>
<dbReference type="EMBL" id="LZZM01000073">
    <property type="protein sequence ID" value="OOM81032.1"/>
    <property type="molecule type" value="Genomic_DNA"/>
</dbReference>
<dbReference type="Pfam" id="PF05949">
    <property type="entry name" value="DUF881"/>
    <property type="match status" value="1"/>
</dbReference>
<evidence type="ECO:0000256" key="2">
    <source>
        <dbReference type="SAM" id="Phobius"/>
    </source>
</evidence>
<dbReference type="Gene3D" id="3.30.70.1880">
    <property type="entry name" value="Protein of unknown function DUF881"/>
    <property type="match status" value="1"/>
</dbReference>
<comment type="caution">
    <text evidence="3">The sequence shown here is derived from an EMBL/GenBank/DDBJ whole genome shotgun (WGS) entry which is preliminary data.</text>
</comment>
<comment type="similarity">
    <text evidence="1">Belongs to the UPF0749 family.</text>
</comment>
<dbReference type="RefSeq" id="WP_077846408.1">
    <property type="nucleotide sequence ID" value="NZ_LZZM01000073.1"/>
</dbReference>
<dbReference type="InterPro" id="IPR010273">
    <property type="entry name" value="DUF881"/>
</dbReference>
<name>A0A1S8TTX1_9CLOT</name>